<evidence type="ECO:0000256" key="1">
    <source>
        <dbReference type="SAM" id="MobiDB-lite"/>
    </source>
</evidence>
<dbReference type="Proteomes" id="UP001610563">
    <property type="component" value="Unassembled WGS sequence"/>
</dbReference>
<accession>A0ABR4FYR2</accession>
<feature type="compositionally biased region" description="Polar residues" evidence="1">
    <location>
        <begin position="118"/>
        <end position="135"/>
    </location>
</feature>
<evidence type="ECO:0000313" key="2">
    <source>
        <dbReference type="EMBL" id="KAL2788393.1"/>
    </source>
</evidence>
<dbReference type="EMBL" id="JBFTWV010000080">
    <property type="protein sequence ID" value="KAL2788393.1"/>
    <property type="molecule type" value="Genomic_DNA"/>
</dbReference>
<feature type="region of interest" description="Disordered" evidence="1">
    <location>
        <begin position="107"/>
        <end position="141"/>
    </location>
</feature>
<proteinExistence type="predicted"/>
<organism evidence="2 3">
    <name type="scientific">Aspergillus keveii</name>
    <dbReference type="NCBI Taxonomy" id="714993"/>
    <lineage>
        <taxon>Eukaryota</taxon>
        <taxon>Fungi</taxon>
        <taxon>Dikarya</taxon>
        <taxon>Ascomycota</taxon>
        <taxon>Pezizomycotina</taxon>
        <taxon>Eurotiomycetes</taxon>
        <taxon>Eurotiomycetidae</taxon>
        <taxon>Eurotiales</taxon>
        <taxon>Aspergillaceae</taxon>
        <taxon>Aspergillus</taxon>
        <taxon>Aspergillus subgen. Nidulantes</taxon>
    </lineage>
</organism>
<feature type="region of interest" description="Disordered" evidence="1">
    <location>
        <begin position="1"/>
        <end position="22"/>
    </location>
</feature>
<comment type="caution">
    <text evidence="2">The sequence shown here is derived from an EMBL/GenBank/DDBJ whole genome shotgun (WGS) entry which is preliminary data.</text>
</comment>
<protein>
    <submittedName>
        <fullName evidence="2">Uncharacterized protein</fullName>
    </submittedName>
</protein>
<gene>
    <name evidence="2" type="ORF">BJX66DRAFT_340318</name>
</gene>
<keyword evidence="3" id="KW-1185">Reference proteome</keyword>
<name>A0ABR4FYR2_9EURO</name>
<feature type="region of interest" description="Disordered" evidence="1">
    <location>
        <begin position="566"/>
        <end position="615"/>
    </location>
</feature>
<reference evidence="2 3" key="1">
    <citation type="submission" date="2024-07" db="EMBL/GenBank/DDBJ databases">
        <title>Section-level genome sequencing and comparative genomics of Aspergillus sections Usti and Cavernicolus.</title>
        <authorList>
            <consortium name="Lawrence Berkeley National Laboratory"/>
            <person name="Nybo J.L."/>
            <person name="Vesth T.C."/>
            <person name="Theobald S."/>
            <person name="Frisvad J.C."/>
            <person name="Larsen T.O."/>
            <person name="Kjaerboelling I."/>
            <person name="Rothschild-Mancinelli K."/>
            <person name="Lyhne E.K."/>
            <person name="Kogle M.E."/>
            <person name="Barry K."/>
            <person name="Clum A."/>
            <person name="Na H."/>
            <person name="Ledsgaard L."/>
            <person name="Lin J."/>
            <person name="Lipzen A."/>
            <person name="Kuo A."/>
            <person name="Riley R."/>
            <person name="Mondo S."/>
            <person name="Labutti K."/>
            <person name="Haridas S."/>
            <person name="Pangalinan J."/>
            <person name="Salamov A.A."/>
            <person name="Simmons B.A."/>
            <person name="Magnuson J.K."/>
            <person name="Chen J."/>
            <person name="Drula E."/>
            <person name="Henrissat B."/>
            <person name="Wiebenga A."/>
            <person name="Lubbers R.J."/>
            <person name="Gomes A.C."/>
            <person name="Makela M.R."/>
            <person name="Stajich J."/>
            <person name="Grigoriev I.V."/>
            <person name="Mortensen U.H."/>
            <person name="De Vries R.P."/>
            <person name="Baker S.E."/>
            <person name="Andersen M.R."/>
        </authorList>
    </citation>
    <scope>NUCLEOTIDE SEQUENCE [LARGE SCALE GENOMIC DNA]</scope>
    <source>
        <strain evidence="2 3">CBS 209.92</strain>
    </source>
</reference>
<evidence type="ECO:0000313" key="3">
    <source>
        <dbReference type="Proteomes" id="UP001610563"/>
    </source>
</evidence>
<sequence>MDSSDRVPVPAEDLLPPFAPRNATRVELPPLNYATLPEPPMAHGSRFQAYVEEGDEPPAYEEYSRNTMGEPRARNEAFTAPFDPRLSQGMSIPPGFQVREIHPSAQAGYGNIDETPSIEPNDSQRPASRASTVSTEPFPDFDAVEVRPPSLVYRCQEKAYEYALAKLAEDLVNARGTPTAAAGLSGPNFSTDQERLPNGPSLIAIQGVSPCSELSHHDHFCHVHEKQKLRMREKIHCTLLYSEDIPMHFRRRFTALTNMVIDMEFIFFRANHFPREPLRFVTQESLEKVRYYGTEMLRYLSRLGTTLNQSKITALSSQCLVSQVAARTDITALGRFQKMAEIARTFEQEFFELFSKFYDAFFFDDFHIMYNNYLVKKPETERVPPILVDVSYHLNSVYKILNRLVEDYRILKETHIEIGEKYLQPVLEELSQGPGVWEQCVRAANPNSFRQSGLQPTPIIHYTGPHPMQHLISGHEPQPQSAYTTFTERHPSPARIVDSPGTQRRMAQMSHIGHRGPVRIVDSPDTQRRIAQLSYTNDRRGSVNIVDSPGTQRRLTQISYTEGLHGPVRVIGPRPQPPSVQASYNEGRRNPGHMVGSSETQHHQSRAAQEQAHSLHGQAYNVQEPPAYFPNSSFTEGRQSQSPIIGEIIDIYDNRAPITQGYRLQSQIVDLNPPQSQSQTHQAQIERPQAHAQIHHPQPRRLHPFDFMQANDAQRTVVSHRAHQFAHSGGFGVQSPPPVYVEQVCPSEARYIHSMVEIIRGERPHSPGRWGRARVMSHTPEFQEHGLPYHGPFIRAQRAQPYHYNPGDHLHCHRPHTHIADNGRGHLHPNV</sequence>